<evidence type="ECO:0000313" key="1">
    <source>
        <dbReference type="EMBL" id="KNC96667.1"/>
    </source>
</evidence>
<dbReference type="PANTHER" id="PTHR13192">
    <property type="entry name" value="MY011 PROTEIN"/>
    <property type="match status" value="1"/>
</dbReference>
<protein>
    <recommendedName>
        <fullName evidence="3">Methylmalonic aciduria and homocystinuria type D protein</fullName>
    </recommendedName>
</protein>
<proteinExistence type="predicted"/>
<evidence type="ECO:0000313" key="2">
    <source>
        <dbReference type="Proteomes" id="UP000053201"/>
    </source>
</evidence>
<evidence type="ECO:0008006" key="3">
    <source>
        <dbReference type="Google" id="ProtNLM"/>
    </source>
</evidence>
<dbReference type="PANTHER" id="PTHR13192:SF3">
    <property type="entry name" value="COBALAMIN TRAFFICKING PROTEIN CBLD"/>
    <property type="match status" value="1"/>
</dbReference>
<organism evidence="1 2">
    <name type="scientific">Spizellomyces punctatus (strain DAOM BR117)</name>
    <dbReference type="NCBI Taxonomy" id="645134"/>
    <lineage>
        <taxon>Eukaryota</taxon>
        <taxon>Fungi</taxon>
        <taxon>Fungi incertae sedis</taxon>
        <taxon>Chytridiomycota</taxon>
        <taxon>Chytridiomycota incertae sedis</taxon>
        <taxon>Chytridiomycetes</taxon>
        <taxon>Spizellomycetales</taxon>
        <taxon>Spizellomycetaceae</taxon>
        <taxon>Spizellomyces</taxon>
    </lineage>
</organism>
<dbReference type="eggNOG" id="KOG3994">
    <property type="taxonomic scope" value="Eukaryota"/>
</dbReference>
<gene>
    <name evidence="1" type="ORF">SPPG_07879</name>
</gene>
<sequence length="248" mass="27642">MPPSTSSASACHILPSTLSSPKEHRRSAPLTLVPPTKLLLSFSPTDSSILSTEATFNTFRSKRDAVIPPNTTEFQYSIHKPSRYLLRDLALIFPNLKSQSAGLENLVIVPTFQKTVHDLVAVSGETNWERDLLLEYVYAWATRVVSFLRHLNYWADMTDPASGYPMFSSRGSCIYPDVDGSVRLLRYTTVQAGCCRILVHPNWGTRNYPATLFSTAPAQVLREVIDTVARDPIPMTISEIVDEAPAVW</sequence>
<dbReference type="Proteomes" id="UP000053201">
    <property type="component" value="Unassembled WGS sequence"/>
</dbReference>
<dbReference type="OrthoDB" id="10263782at2759"/>
<dbReference type="GO" id="GO:0009235">
    <property type="term" value="P:cobalamin metabolic process"/>
    <property type="evidence" value="ECO:0007669"/>
    <property type="project" value="InterPro"/>
</dbReference>
<name>A0A0L0H633_SPIPD</name>
<keyword evidence="2" id="KW-1185">Reference proteome</keyword>
<dbReference type="InterPro" id="IPR019362">
    <property type="entry name" value="MMADHC"/>
</dbReference>
<dbReference type="InParanoid" id="A0A0L0H633"/>
<dbReference type="Pfam" id="PF10229">
    <property type="entry name" value="MMADHC"/>
    <property type="match status" value="1"/>
</dbReference>
<dbReference type="VEuPathDB" id="FungiDB:SPPG_07879"/>
<dbReference type="OMA" id="FMRFGCD"/>
<accession>A0A0L0H633</accession>
<dbReference type="EMBL" id="KQ257467">
    <property type="protein sequence ID" value="KNC96667.1"/>
    <property type="molecule type" value="Genomic_DNA"/>
</dbReference>
<dbReference type="STRING" id="645134.A0A0L0H633"/>
<dbReference type="GeneID" id="27691065"/>
<reference evidence="1 2" key="1">
    <citation type="submission" date="2009-08" db="EMBL/GenBank/DDBJ databases">
        <title>The Genome Sequence of Spizellomyces punctatus strain DAOM BR117.</title>
        <authorList>
            <consortium name="The Broad Institute Genome Sequencing Platform"/>
            <person name="Russ C."/>
            <person name="Cuomo C."/>
            <person name="Shea T."/>
            <person name="Young S.K."/>
            <person name="Zeng Q."/>
            <person name="Koehrsen M."/>
            <person name="Haas B."/>
            <person name="Borodovsky M."/>
            <person name="Guigo R."/>
            <person name="Alvarado L."/>
            <person name="Berlin A."/>
            <person name="Bochicchio J."/>
            <person name="Borenstein D."/>
            <person name="Chapman S."/>
            <person name="Chen Z."/>
            <person name="Engels R."/>
            <person name="Freedman E."/>
            <person name="Gellesch M."/>
            <person name="Goldberg J."/>
            <person name="Griggs A."/>
            <person name="Gujja S."/>
            <person name="Heiman D."/>
            <person name="Hepburn T."/>
            <person name="Howarth C."/>
            <person name="Jen D."/>
            <person name="Larson L."/>
            <person name="Lewis B."/>
            <person name="Mehta T."/>
            <person name="Park D."/>
            <person name="Pearson M."/>
            <person name="Roberts A."/>
            <person name="Saif S."/>
            <person name="Shenoy N."/>
            <person name="Sisk P."/>
            <person name="Stolte C."/>
            <person name="Sykes S."/>
            <person name="Thomson T."/>
            <person name="Walk T."/>
            <person name="White J."/>
            <person name="Yandava C."/>
            <person name="Burger G."/>
            <person name="Gray M.W."/>
            <person name="Holland P.W.H."/>
            <person name="King N."/>
            <person name="Lang F.B.F."/>
            <person name="Roger A.J."/>
            <person name="Ruiz-Trillo I."/>
            <person name="Lander E."/>
            <person name="Nusbaum C."/>
        </authorList>
    </citation>
    <scope>NUCLEOTIDE SEQUENCE [LARGE SCALE GENOMIC DNA]</scope>
    <source>
        <strain evidence="1 2">DAOM BR117</strain>
    </source>
</reference>
<dbReference type="RefSeq" id="XP_016604707.1">
    <property type="nucleotide sequence ID" value="XM_016756029.1"/>
</dbReference>
<dbReference type="AlphaFoldDB" id="A0A0L0H633"/>